<organism evidence="6 7">
    <name type="scientific">Mycena venus</name>
    <dbReference type="NCBI Taxonomy" id="2733690"/>
    <lineage>
        <taxon>Eukaryota</taxon>
        <taxon>Fungi</taxon>
        <taxon>Dikarya</taxon>
        <taxon>Basidiomycota</taxon>
        <taxon>Agaricomycotina</taxon>
        <taxon>Agaricomycetes</taxon>
        <taxon>Agaricomycetidae</taxon>
        <taxon>Agaricales</taxon>
        <taxon>Marasmiineae</taxon>
        <taxon>Mycenaceae</taxon>
        <taxon>Mycena</taxon>
    </lineage>
</organism>
<dbReference type="Proteomes" id="UP000620124">
    <property type="component" value="Unassembled WGS sequence"/>
</dbReference>
<feature type="compositionally biased region" description="Polar residues" evidence="4">
    <location>
        <begin position="645"/>
        <end position="663"/>
    </location>
</feature>
<keyword evidence="1" id="KW-0677">Repeat</keyword>
<sequence>MAVSTPASSPTLEENPAKPPLATDDSDLADFLGIPASESLTSTASQYHSALNSPIPCETSEPLASEEQSHGTDLISFSSGKIASVSTPSKPFASPSSSPSVIPSNEPKSPEFSSNRHRLAPLRRPQLSVDTNESGKTSNVYINGLPANFRDDQLYAIAAPFGEVLSVRCFTRNTAKNPSGYGFVLFKTVGAAEKCIVTLKRSDLHPSFSKVNKPPRIVCSPNSPSLPARSSSSSLSSSNQESPLPGSPELNFKAKMAQLEDRTSPNVYIEGLPLSADKNTLIELVYPYAIQTFLFVPLEHTLIFCLFRMENRAAAEDVILRLNGKMVRGWDGTENRVYLRIADTLDQRELRRSEASAREDNPGRLTIAQATLLNYHGAKDLQADCDLDLNKPAELRLLPNVNPNPLPATVHGLLTGYPGAARRPLPMNQNQCIPVPETHLPHPLAANIHNLLAVNAANNSTAQNLFRPTPTAFPLQDPLYAPYTTCPAPLAPVPPVTMHPNVTALFESLAAMQRQQHLMRMSLPVFPPPPAMAGFPNQFNTNANANVKSFVTVQNGKQPNGNIGPGGFLRVPAETVVMQARAELQSARTNSNPMVNVAPGLTNNGNIHPAPGLMAYRRPLPPVPPQFFSPPVTAQKLPLAPRQAHVSSPLRSNPTLAPQNPVQTHAAFRAAPPPSFNPLSSAVNTAPFPPPPPVGHSTGETRPQPLDRHPTKHQESQS</sequence>
<name>A0A8H7D620_9AGAR</name>
<comment type="caution">
    <text evidence="6">The sequence shown here is derived from an EMBL/GenBank/DDBJ whole genome shotgun (WGS) entry which is preliminary data.</text>
</comment>
<feature type="region of interest" description="Disordered" evidence="4">
    <location>
        <begin position="626"/>
        <end position="718"/>
    </location>
</feature>
<keyword evidence="2 3" id="KW-0694">RNA-binding</keyword>
<feature type="compositionally biased region" description="Basic and acidic residues" evidence="4">
    <location>
        <begin position="705"/>
        <end position="718"/>
    </location>
</feature>
<accession>A0A8H7D620</accession>
<feature type="region of interest" description="Disordered" evidence="4">
    <location>
        <begin position="215"/>
        <end position="248"/>
    </location>
</feature>
<evidence type="ECO:0000313" key="6">
    <source>
        <dbReference type="EMBL" id="KAF7362755.1"/>
    </source>
</evidence>
<evidence type="ECO:0000256" key="1">
    <source>
        <dbReference type="ARBA" id="ARBA00022737"/>
    </source>
</evidence>
<keyword evidence="7" id="KW-1185">Reference proteome</keyword>
<feature type="compositionally biased region" description="Low complexity" evidence="4">
    <location>
        <begin position="86"/>
        <end position="107"/>
    </location>
</feature>
<evidence type="ECO:0000256" key="4">
    <source>
        <dbReference type="SAM" id="MobiDB-lite"/>
    </source>
</evidence>
<evidence type="ECO:0000259" key="5">
    <source>
        <dbReference type="PROSITE" id="PS50102"/>
    </source>
</evidence>
<feature type="compositionally biased region" description="Polar residues" evidence="4">
    <location>
        <begin position="1"/>
        <end position="12"/>
    </location>
</feature>
<dbReference type="GO" id="GO:0003723">
    <property type="term" value="F:RNA binding"/>
    <property type="evidence" value="ECO:0007669"/>
    <property type="project" value="UniProtKB-UniRule"/>
</dbReference>
<dbReference type="InterPro" id="IPR035979">
    <property type="entry name" value="RBD_domain_sf"/>
</dbReference>
<proteinExistence type="predicted"/>
<dbReference type="OrthoDB" id="271725at2759"/>
<evidence type="ECO:0000256" key="2">
    <source>
        <dbReference type="ARBA" id="ARBA00022884"/>
    </source>
</evidence>
<dbReference type="PANTHER" id="PTHR24012">
    <property type="entry name" value="RNA BINDING PROTEIN"/>
    <property type="match status" value="1"/>
</dbReference>
<dbReference type="InterPro" id="IPR012677">
    <property type="entry name" value="Nucleotide-bd_a/b_plait_sf"/>
</dbReference>
<reference evidence="6" key="1">
    <citation type="submission" date="2020-05" db="EMBL/GenBank/DDBJ databases">
        <title>Mycena genomes resolve the evolution of fungal bioluminescence.</title>
        <authorList>
            <person name="Tsai I.J."/>
        </authorList>
    </citation>
    <scope>NUCLEOTIDE SEQUENCE</scope>
    <source>
        <strain evidence="6">CCC161011</strain>
    </source>
</reference>
<dbReference type="SUPFAM" id="SSF54928">
    <property type="entry name" value="RNA-binding domain, RBD"/>
    <property type="match status" value="1"/>
</dbReference>
<dbReference type="SMART" id="SM00360">
    <property type="entry name" value="RRM"/>
    <property type="match status" value="2"/>
</dbReference>
<feature type="compositionally biased region" description="Polar residues" evidence="4">
    <location>
        <begin position="75"/>
        <end position="85"/>
    </location>
</feature>
<feature type="region of interest" description="Disordered" evidence="4">
    <location>
        <begin position="1"/>
        <end position="135"/>
    </location>
</feature>
<dbReference type="Pfam" id="PF00076">
    <property type="entry name" value="RRM_1"/>
    <property type="match status" value="1"/>
</dbReference>
<evidence type="ECO:0000313" key="7">
    <source>
        <dbReference type="Proteomes" id="UP000620124"/>
    </source>
</evidence>
<dbReference type="InterPro" id="IPR000504">
    <property type="entry name" value="RRM_dom"/>
</dbReference>
<dbReference type="Gene3D" id="3.30.70.330">
    <property type="match status" value="1"/>
</dbReference>
<dbReference type="AlphaFoldDB" id="A0A8H7D620"/>
<feature type="compositionally biased region" description="Low complexity" evidence="4">
    <location>
        <begin position="220"/>
        <end position="244"/>
    </location>
</feature>
<evidence type="ECO:0000256" key="3">
    <source>
        <dbReference type="PROSITE-ProRule" id="PRU00176"/>
    </source>
</evidence>
<protein>
    <submittedName>
        <fullName evidence="6">RRM domain-containing protein</fullName>
    </submittedName>
</protein>
<feature type="compositionally biased region" description="Polar residues" evidence="4">
    <location>
        <begin position="38"/>
        <end position="52"/>
    </location>
</feature>
<feature type="domain" description="RRM" evidence="5">
    <location>
        <begin position="138"/>
        <end position="216"/>
    </location>
</feature>
<dbReference type="EMBL" id="JACAZI010000004">
    <property type="protein sequence ID" value="KAF7362755.1"/>
    <property type="molecule type" value="Genomic_DNA"/>
</dbReference>
<gene>
    <name evidence="6" type="ORF">MVEN_00625100</name>
</gene>
<dbReference type="PROSITE" id="PS50102">
    <property type="entry name" value="RRM"/>
    <property type="match status" value="1"/>
</dbReference>